<name>A0A1M7RUC7_9SPHN</name>
<dbReference type="NCBIfam" id="NF006088">
    <property type="entry name" value="PRK08238.1"/>
    <property type="match status" value="1"/>
</dbReference>
<evidence type="ECO:0000256" key="6">
    <source>
        <dbReference type="SAM" id="Phobius"/>
    </source>
</evidence>
<dbReference type="PANTHER" id="PTHR42723">
    <property type="entry name" value="CHLOROPHYLL SYNTHASE"/>
    <property type="match status" value="1"/>
</dbReference>
<dbReference type="InterPro" id="IPR050475">
    <property type="entry name" value="Prenyltransferase_related"/>
</dbReference>
<dbReference type="CDD" id="cd13963">
    <property type="entry name" value="PT_UbiA_2"/>
    <property type="match status" value="1"/>
</dbReference>
<protein>
    <submittedName>
        <fullName evidence="7">4-hydroxybenzoate polyprenyltransferase</fullName>
    </submittedName>
</protein>
<evidence type="ECO:0000256" key="3">
    <source>
        <dbReference type="ARBA" id="ARBA00022692"/>
    </source>
</evidence>
<feature type="transmembrane region" description="Helical" evidence="6">
    <location>
        <begin position="244"/>
        <end position="264"/>
    </location>
</feature>
<evidence type="ECO:0000256" key="2">
    <source>
        <dbReference type="ARBA" id="ARBA00022475"/>
    </source>
</evidence>
<feature type="transmembrane region" description="Helical" evidence="6">
    <location>
        <begin position="204"/>
        <end position="224"/>
    </location>
</feature>
<dbReference type="RefSeq" id="WP_072673008.1">
    <property type="nucleotide sequence ID" value="NZ_FRDF01000002.1"/>
</dbReference>
<dbReference type="AlphaFoldDB" id="A0A1M7RUC7"/>
<keyword evidence="7" id="KW-0808">Transferase</keyword>
<keyword evidence="2" id="KW-1003">Cell membrane</keyword>
<keyword evidence="3 6" id="KW-0812">Transmembrane</keyword>
<proteinExistence type="predicted"/>
<feature type="transmembrane region" description="Helical" evidence="6">
    <location>
        <begin position="442"/>
        <end position="459"/>
    </location>
</feature>
<dbReference type="PANTHER" id="PTHR42723:SF1">
    <property type="entry name" value="CHLOROPHYLL SYNTHASE, CHLOROPLASTIC"/>
    <property type="match status" value="1"/>
</dbReference>
<keyword evidence="5 6" id="KW-0472">Membrane</keyword>
<dbReference type="Pfam" id="PF01040">
    <property type="entry name" value="UbiA"/>
    <property type="match status" value="1"/>
</dbReference>
<dbReference type="OrthoDB" id="9803632at2"/>
<feature type="transmembrane region" description="Helical" evidence="6">
    <location>
        <begin position="297"/>
        <end position="319"/>
    </location>
</feature>
<feature type="transmembrane region" description="Helical" evidence="6">
    <location>
        <begin position="405"/>
        <end position="422"/>
    </location>
</feature>
<evidence type="ECO:0000256" key="1">
    <source>
        <dbReference type="ARBA" id="ARBA00004141"/>
    </source>
</evidence>
<dbReference type="InterPro" id="IPR044878">
    <property type="entry name" value="UbiA_sf"/>
</dbReference>
<sequence>MDEGRRNPSEMVVVVGFDQLVQPPANLFEAFWTAASASWSGALAALVRHAGDAGKLRARLTETACQAPARLAYCEDIIEAVQSWRASGGRTALTGPHDGKTISGIAAHLGLFDDAHGGIGLAGESDAALQHRYGTGGYAMIAPGGSDIPSMDTSRSASRSTSRSARVALSFGAVLRLLRPHQWLKNALVFVPMLAAHQLTPGPLWQAVLAFIAFSLIASGTYVLNDLMDLNADRAHPRKRNRPLASGAVSVAQGTLLMPLLVLAGIGTALLSGPALLGTLLLYTAVTSAYSFKLKRLVVIDICTLAVLYTLRILAGSAATGVPSSMWLLAFSTFFFFSLAAVKRQAELVDGIAAGKVKAHGRGYHVDDLGIVSNIAVSAGMVSVLVLALYANSDPVQMLYRTPEMLWGVCLVLLFWNSRIAILTQRGQMHDDPLVFAARDRVSLACGAIVGALALAGAIV</sequence>
<reference evidence="8" key="1">
    <citation type="submission" date="2016-12" db="EMBL/GenBank/DDBJ databases">
        <authorList>
            <person name="Varghese N."/>
            <person name="Submissions S."/>
        </authorList>
    </citation>
    <scope>NUCLEOTIDE SEQUENCE [LARGE SCALE GENOMIC DNA]</scope>
    <source>
        <strain evidence="8">DSM 11032</strain>
    </source>
</reference>
<evidence type="ECO:0000313" key="7">
    <source>
        <dbReference type="EMBL" id="SHN49863.1"/>
    </source>
</evidence>
<accession>A0A1M7RUC7</accession>
<evidence type="ECO:0000313" key="8">
    <source>
        <dbReference type="Proteomes" id="UP000184391"/>
    </source>
</evidence>
<dbReference type="GO" id="GO:0016765">
    <property type="term" value="F:transferase activity, transferring alkyl or aryl (other than methyl) groups"/>
    <property type="evidence" value="ECO:0007669"/>
    <property type="project" value="InterPro"/>
</dbReference>
<dbReference type="Proteomes" id="UP000184391">
    <property type="component" value="Unassembled WGS sequence"/>
</dbReference>
<organism evidence="7 8">
    <name type="scientific">Erythrobacter sanguineus</name>
    <dbReference type="NCBI Taxonomy" id="198312"/>
    <lineage>
        <taxon>Bacteria</taxon>
        <taxon>Pseudomonadati</taxon>
        <taxon>Pseudomonadota</taxon>
        <taxon>Alphaproteobacteria</taxon>
        <taxon>Sphingomonadales</taxon>
        <taxon>Erythrobacteraceae</taxon>
        <taxon>Erythrobacter/Porphyrobacter group</taxon>
        <taxon>Erythrobacter</taxon>
    </lineage>
</organism>
<dbReference type="InterPro" id="IPR000537">
    <property type="entry name" value="UbiA_prenyltransferase"/>
</dbReference>
<keyword evidence="4 6" id="KW-1133">Transmembrane helix</keyword>
<feature type="transmembrane region" description="Helical" evidence="6">
    <location>
        <begin position="325"/>
        <end position="342"/>
    </location>
</feature>
<gene>
    <name evidence="7" type="ORF">SAMN02745193_00423</name>
</gene>
<feature type="transmembrane region" description="Helical" evidence="6">
    <location>
        <begin position="270"/>
        <end position="290"/>
    </location>
</feature>
<comment type="subcellular location">
    <subcellularLocation>
        <location evidence="1">Membrane</location>
        <topology evidence="1">Multi-pass membrane protein</topology>
    </subcellularLocation>
</comment>
<dbReference type="GO" id="GO:0016020">
    <property type="term" value="C:membrane"/>
    <property type="evidence" value="ECO:0007669"/>
    <property type="project" value="UniProtKB-SubCell"/>
</dbReference>
<dbReference type="EMBL" id="FRDF01000002">
    <property type="protein sequence ID" value="SHN49863.1"/>
    <property type="molecule type" value="Genomic_DNA"/>
</dbReference>
<dbReference type="Gene3D" id="1.10.357.140">
    <property type="entry name" value="UbiA prenyltransferase"/>
    <property type="match status" value="1"/>
</dbReference>
<feature type="transmembrane region" description="Helical" evidence="6">
    <location>
        <begin position="371"/>
        <end position="393"/>
    </location>
</feature>
<keyword evidence="8" id="KW-1185">Reference proteome</keyword>
<dbReference type="STRING" id="198312.SAMN02745193_00423"/>
<evidence type="ECO:0000256" key="4">
    <source>
        <dbReference type="ARBA" id="ARBA00022989"/>
    </source>
</evidence>
<evidence type="ECO:0000256" key="5">
    <source>
        <dbReference type="ARBA" id="ARBA00023136"/>
    </source>
</evidence>